<proteinExistence type="predicted"/>
<comment type="caution">
    <text evidence="1">The sequence shown here is derived from an EMBL/GenBank/DDBJ whole genome shotgun (WGS) entry which is preliminary data.</text>
</comment>
<organism evidence="1 2">
    <name type="scientific">Lysinibacillus zambalensis</name>
    <dbReference type="NCBI Taxonomy" id="3160866"/>
    <lineage>
        <taxon>Bacteria</taxon>
        <taxon>Bacillati</taxon>
        <taxon>Bacillota</taxon>
        <taxon>Bacilli</taxon>
        <taxon>Bacillales</taxon>
        <taxon>Bacillaceae</taxon>
        <taxon>Lysinibacillus</taxon>
    </lineage>
</organism>
<gene>
    <name evidence="1" type="ORF">ABNX05_18025</name>
</gene>
<protein>
    <recommendedName>
        <fullName evidence="3">DNA primase</fullName>
    </recommendedName>
</protein>
<evidence type="ECO:0000313" key="1">
    <source>
        <dbReference type="EMBL" id="MEQ6356524.1"/>
    </source>
</evidence>
<accession>A0ABV1MWK4</accession>
<evidence type="ECO:0000313" key="2">
    <source>
        <dbReference type="Proteomes" id="UP001478862"/>
    </source>
</evidence>
<dbReference type="Gene3D" id="3.40.1360.10">
    <property type="match status" value="1"/>
</dbReference>
<keyword evidence="2" id="KW-1185">Reference proteome</keyword>
<reference evidence="1 2" key="1">
    <citation type="submission" date="2024-06" db="EMBL/GenBank/DDBJ databases">
        <title>Lysinibacillus zambalefons sp. nov., a Novel Firmicute Isolated from the Poon Bato Zambales Hyperalkaline Spring.</title>
        <authorList>
            <person name="Aja J.A."/>
            <person name="Lazaro J.E.H."/>
            <person name="Llorin L.D."/>
            <person name="Lim K.R."/>
            <person name="Teodosio J."/>
            <person name="Dalisay D.S."/>
        </authorList>
    </citation>
    <scope>NUCLEOTIDE SEQUENCE [LARGE SCALE GENOMIC DNA]</scope>
    <source>
        <strain evidence="1 2">M3</strain>
    </source>
</reference>
<dbReference type="EMBL" id="JBEGDG010000015">
    <property type="protein sequence ID" value="MEQ6356524.1"/>
    <property type="molecule type" value="Genomic_DNA"/>
</dbReference>
<evidence type="ECO:0008006" key="3">
    <source>
        <dbReference type="Google" id="ProtNLM"/>
    </source>
</evidence>
<dbReference type="RefSeq" id="WP_349660969.1">
    <property type="nucleotide sequence ID" value="NZ_JBEGDG010000015.1"/>
</dbReference>
<dbReference type="SUPFAM" id="SSF56731">
    <property type="entry name" value="DNA primase core"/>
    <property type="match status" value="1"/>
</dbReference>
<dbReference type="Proteomes" id="UP001478862">
    <property type="component" value="Unassembled WGS sequence"/>
</dbReference>
<sequence length="370" mass="43516">MYDKDKLKSELTIEEIKTILTELGVQHIESHIEKGHIITNTICHNISDGKMKLYYYIDDMIFRCYTDCGSNFDVFDLVIKNYALKGAEINLTGAINWILRTLGKTNEYTIRHEGFGHSYVSRREELDWLDSLLVKKPVNIEMKVHREYTLELFSRKPHPLFLSDNISEETMKKYEIMYYEKSNRVVIPHRSHDTGELIGLKSRSLNFEDIDNGYKYIPLKIQNVQYSYPTFQNLYGLYQNKDFIKKIRKVVIFESEKSVMQFETYFPNQNFSVALCGSNISKQQVEMLINLGVQEIIIALDKEFTVLNTNESNIYEEKLERLCSMFSSYAKVSMIWDRGKLLDFKDSPSDKGKEVFVELFKMRRTINTKE</sequence>
<name>A0ABV1MWK4_9BACI</name>